<dbReference type="GO" id="GO:0004673">
    <property type="term" value="F:protein histidine kinase activity"/>
    <property type="evidence" value="ECO:0007669"/>
    <property type="project" value="UniProtKB-EC"/>
</dbReference>
<evidence type="ECO:0000256" key="5">
    <source>
        <dbReference type="ARBA" id="ARBA00023012"/>
    </source>
</evidence>
<keyword evidence="3" id="KW-0808">Transferase</keyword>
<dbReference type="OrthoDB" id="9786919at2"/>
<dbReference type="Proteomes" id="UP000297654">
    <property type="component" value="Unassembled WGS sequence"/>
</dbReference>
<dbReference type="InterPro" id="IPR005467">
    <property type="entry name" value="His_kinase_dom"/>
</dbReference>
<evidence type="ECO:0000313" key="8">
    <source>
        <dbReference type="Proteomes" id="UP000297654"/>
    </source>
</evidence>
<proteinExistence type="predicted"/>
<keyword evidence="8" id="KW-1185">Reference proteome</keyword>
<dbReference type="Pfam" id="PF02518">
    <property type="entry name" value="HATPase_c"/>
    <property type="match status" value="1"/>
</dbReference>
<evidence type="ECO:0000256" key="4">
    <source>
        <dbReference type="ARBA" id="ARBA00022777"/>
    </source>
</evidence>
<dbReference type="PANTHER" id="PTHR43711">
    <property type="entry name" value="TWO-COMPONENT HISTIDINE KINASE"/>
    <property type="match status" value="1"/>
</dbReference>
<dbReference type="InterPro" id="IPR003594">
    <property type="entry name" value="HATPase_dom"/>
</dbReference>
<dbReference type="InterPro" id="IPR004358">
    <property type="entry name" value="Sig_transdc_His_kin-like_C"/>
</dbReference>
<gene>
    <name evidence="7" type="ORF">E3O10_03340</name>
</gene>
<dbReference type="PANTHER" id="PTHR43711:SF28">
    <property type="entry name" value="SENSOR HISTIDINE KINASE YXDK"/>
    <property type="match status" value="1"/>
</dbReference>
<dbReference type="CDD" id="cd00075">
    <property type="entry name" value="HATPase"/>
    <property type="match status" value="1"/>
</dbReference>
<feature type="domain" description="Histidine kinase" evidence="6">
    <location>
        <begin position="1"/>
        <end position="216"/>
    </location>
</feature>
<dbReference type="EMBL" id="SOFF01000012">
    <property type="protein sequence ID" value="TFB93321.1"/>
    <property type="molecule type" value="Genomic_DNA"/>
</dbReference>
<comment type="catalytic activity">
    <reaction evidence="1">
        <text>ATP + protein L-histidine = ADP + protein N-phospho-L-histidine.</text>
        <dbReference type="EC" id="2.7.13.3"/>
    </reaction>
</comment>
<dbReference type="Gene3D" id="3.30.565.10">
    <property type="entry name" value="Histidine kinase-like ATPase, C-terminal domain"/>
    <property type="match status" value="1"/>
</dbReference>
<dbReference type="PROSITE" id="PS50109">
    <property type="entry name" value="HIS_KIN"/>
    <property type="match status" value="1"/>
</dbReference>
<comment type="caution">
    <text evidence="7">The sequence shown here is derived from an EMBL/GenBank/DDBJ whole genome shotgun (WGS) entry which is preliminary data.</text>
</comment>
<dbReference type="STRING" id="1424661.SAMN05216281_11376"/>
<evidence type="ECO:0000256" key="1">
    <source>
        <dbReference type="ARBA" id="ARBA00000085"/>
    </source>
</evidence>
<dbReference type="PRINTS" id="PR00344">
    <property type="entry name" value="BCTRLSENSOR"/>
</dbReference>
<dbReference type="AlphaFoldDB" id="A0A1H8J5P5"/>
<dbReference type="InterPro" id="IPR036890">
    <property type="entry name" value="HATPase_C_sf"/>
</dbReference>
<dbReference type="InterPro" id="IPR050736">
    <property type="entry name" value="Sensor_HK_Regulatory"/>
</dbReference>
<dbReference type="SMART" id="SM00387">
    <property type="entry name" value="HATPase_c"/>
    <property type="match status" value="1"/>
</dbReference>
<evidence type="ECO:0000256" key="3">
    <source>
        <dbReference type="ARBA" id="ARBA00022679"/>
    </source>
</evidence>
<evidence type="ECO:0000259" key="6">
    <source>
        <dbReference type="PROSITE" id="PS50109"/>
    </source>
</evidence>
<evidence type="ECO:0000256" key="2">
    <source>
        <dbReference type="ARBA" id="ARBA00012438"/>
    </source>
</evidence>
<dbReference type="GO" id="GO:0000160">
    <property type="term" value="P:phosphorelay signal transduction system"/>
    <property type="evidence" value="ECO:0007669"/>
    <property type="project" value="UniProtKB-KW"/>
</dbReference>
<keyword evidence="4" id="KW-0418">Kinase</keyword>
<dbReference type="EC" id="2.7.13.3" evidence="2"/>
<organism evidence="7 8">
    <name type="scientific">Cryobacterium luteum</name>
    <dbReference type="NCBI Taxonomy" id="1424661"/>
    <lineage>
        <taxon>Bacteria</taxon>
        <taxon>Bacillati</taxon>
        <taxon>Actinomycetota</taxon>
        <taxon>Actinomycetes</taxon>
        <taxon>Micrococcales</taxon>
        <taxon>Microbacteriaceae</taxon>
        <taxon>Cryobacterium</taxon>
    </lineage>
</organism>
<reference evidence="7 8" key="1">
    <citation type="submission" date="2019-03" db="EMBL/GenBank/DDBJ databases">
        <title>Genomics of glacier-inhabiting Cryobacterium strains.</title>
        <authorList>
            <person name="Liu Q."/>
            <person name="Xin Y.-H."/>
        </authorList>
    </citation>
    <scope>NUCLEOTIDE SEQUENCE [LARGE SCALE GENOMIC DNA]</scope>
    <source>
        <strain evidence="7 8">Hh15</strain>
    </source>
</reference>
<keyword evidence="5" id="KW-0902">Two-component regulatory system</keyword>
<dbReference type="RefSeq" id="WP_092111243.1">
    <property type="nucleotide sequence ID" value="NZ_FOCN01000013.1"/>
</dbReference>
<evidence type="ECO:0000313" key="7">
    <source>
        <dbReference type="EMBL" id="TFB93321.1"/>
    </source>
</evidence>
<name>A0A1H8J5P5_9MICO</name>
<protein>
    <recommendedName>
        <fullName evidence="2">histidine kinase</fullName>
        <ecNumber evidence="2">2.7.13.3</ecNumber>
    </recommendedName>
</protein>
<sequence>MGTETLLRDNPPRAERESLTVSMIQQTQRAARLVDDLLLMTRLDQGDPGVAFEPVDLSALTRAVVAEQRQLGAGREYELTVEPDVWVSGDAQRLAQIVTNLLGNVRNATEAGASIRPSLVGADGTAQLEVTDSGSGVPEGDRERICERFVRLDPARASNRGGSGLGLSIARALTRTHGGTLQCLDPVAAVDGAVVDGAVAAAPQGARFALTLPLAAA</sequence>
<accession>A0A1H8J5P5</accession>
<dbReference type="SUPFAM" id="SSF55874">
    <property type="entry name" value="ATPase domain of HSP90 chaperone/DNA topoisomerase II/histidine kinase"/>
    <property type="match status" value="1"/>
</dbReference>